<accession>A0A812VTK7</accession>
<dbReference type="AlphaFoldDB" id="A0A812VTK7"/>
<evidence type="ECO:0000256" key="1">
    <source>
        <dbReference type="SAM" id="MobiDB-lite"/>
    </source>
</evidence>
<comment type="caution">
    <text evidence="2">The sequence shown here is derived from an EMBL/GenBank/DDBJ whole genome shotgun (WGS) entry which is preliminary data.</text>
</comment>
<organism evidence="2 3">
    <name type="scientific">Symbiodinium necroappetens</name>
    <dbReference type="NCBI Taxonomy" id="1628268"/>
    <lineage>
        <taxon>Eukaryota</taxon>
        <taxon>Sar</taxon>
        <taxon>Alveolata</taxon>
        <taxon>Dinophyceae</taxon>
        <taxon>Suessiales</taxon>
        <taxon>Symbiodiniaceae</taxon>
        <taxon>Symbiodinium</taxon>
    </lineage>
</organism>
<feature type="compositionally biased region" description="Low complexity" evidence="1">
    <location>
        <begin position="10"/>
        <end position="21"/>
    </location>
</feature>
<gene>
    <name evidence="2" type="primary">TNC</name>
    <name evidence="2" type="ORF">SNEC2469_LOCUS18119</name>
</gene>
<dbReference type="OrthoDB" id="10658722at2759"/>
<sequence>STTAPARLWPARPSPRARMSPPAAPVTQVECPAHSTGTVPRGCKCHAGYSGTISATSAAPFYSGSCQPVACPAHSTGSSVPSGCVCNAGYATWRGVLAGVQQKSTKDQDVSLTAANWPNESKLVTQKSWSHIQGRQDHRVFAVGQACVSMRV</sequence>
<evidence type="ECO:0000313" key="2">
    <source>
        <dbReference type="EMBL" id="CAE7641493.1"/>
    </source>
</evidence>
<dbReference type="Proteomes" id="UP000601435">
    <property type="component" value="Unassembled WGS sequence"/>
</dbReference>
<dbReference type="EMBL" id="CAJNJA010030302">
    <property type="protein sequence ID" value="CAE7641493.1"/>
    <property type="molecule type" value="Genomic_DNA"/>
</dbReference>
<name>A0A812VTK7_9DINO</name>
<protein>
    <submittedName>
        <fullName evidence="2">TNC protein</fullName>
    </submittedName>
</protein>
<reference evidence="2" key="1">
    <citation type="submission" date="2021-02" db="EMBL/GenBank/DDBJ databases">
        <authorList>
            <person name="Dougan E. K."/>
            <person name="Rhodes N."/>
            <person name="Thang M."/>
            <person name="Chan C."/>
        </authorList>
    </citation>
    <scope>NUCLEOTIDE SEQUENCE</scope>
</reference>
<feature type="region of interest" description="Disordered" evidence="1">
    <location>
        <begin position="1"/>
        <end position="23"/>
    </location>
</feature>
<evidence type="ECO:0000313" key="3">
    <source>
        <dbReference type="Proteomes" id="UP000601435"/>
    </source>
</evidence>
<keyword evidence="3" id="KW-1185">Reference proteome</keyword>
<proteinExistence type="predicted"/>
<feature type="non-terminal residue" evidence="2">
    <location>
        <position position="1"/>
    </location>
</feature>